<keyword evidence="2" id="KW-0732">Signal</keyword>
<dbReference type="PANTHER" id="PTHR22946">
    <property type="entry name" value="DIENELACTONE HYDROLASE DOMAIN-CONTAINING PROTEIN-RELATED"/>
    <property type="match status" value="1"/>
</dbReference>
<evidence type="ECO:0000256" key="2">
    <source>
        <dbReference type="ARBA" id="ARBA00022729"/>
    </source>
</evidence>
<keyword evidence="6" id="KW-1185">Reference proteome</keyword>
<feature type="domain" description="4-O-methyl-glucuronoyl methylesterase-like" evidence="4">
    <location>
        <begin position="175"/>
        <end position="312"/>
    </location>
</feature>
<name>A0ABP8LZL9_9BACT</name>
<dbReference type="PANTHER" id="PTHR22946:SF9">
    <property type="entry name" value="POLYKETIDE TRANSFERASE AF380"/>
    <property type="match status" value="1"/>
</dbReference>
<dbReference type="InterPro" id="IPR050261">
    <property type="entry name" value="FrsA_esterase"/>
</dbReference>
<sequence length="354" mass="39746">MGFLPIASEKSYDLLSYKDSAGKNHRIKSKKEWLARRKQILENLQLGMGSLPVSKRNEPVEAVFRDSLVTDRYTRYTLQLAVAENENVPAYYYVPKAAEKPFAAMLALHPTGELGKDITDGKSPRANRAYAKELAERGYAVLAPDFPGYGALRDYDFASDRYESGAVKGVFNHIRCVDFLQSRSEINPDAIGVIGHSLGGYNAIFLGAFDTRLKIVVASSGWTLFDFYKPWSEEAVKRHGGRLGPWAQEVNMPPLRHRYHLDGSLFPFDFHEAVAAIAPRTFFSNSPLEDYFSAEGVKTGMKPIQEVYRLMGAVNNVHAEYPSGGHDFPTAQRKAAYHLIDTRLNHQPLDHMIE</sequence>
<evidence type="ECO:0000256" key="1">
    <source>
        <dbReference type="ARBA" id="ARBA00022487"/>
    </source>
</evidence>
<dbReference type="Gene3D" id="3.40.50.1820">
    <property type="entry name" value="alpha/beta hydrolase"/>
    <property type="match status" value="1"/>
</dbReference>
<dbReference type="SUPFAM" id="SSF53474">
    <property type="entry name" value="alpha/beta-Hydrolases"/>
    <property type="match status" value="1"/>
</dbReference>
<reference evidence="6" key="1">
    <citation type="journal article" date="2019" name="Int. J. Syst. Evol. Microbiol.">
        <title>The Global Catalogue of Microorganisms (GCM) 10K type strain sequencing project: providing services to taxonomists for standard genome sequencing and annotation.</title>
        <authorList>
            <consortium name="The Broad Institute Genomics Platform"/>
            <consortium name="The Broad Institute Genome Sequencing Center for Infectious Disease"/>
            <person name="Wu L."/>
            <person name="Ma J."/>
        </authorList>
    </citation>
    <scope>NUCLEOTIDE SEQUENCE [LARGE SCALE GENOMIC DNA]</scope>
    <source>
        <strain evidence="6">JCM 31920</strain>
    </source>
</reference>
<proteinExistence type="predicted"/>
<dbReference type="InterPro" id="IPR029058">
    <property type="entry name" value="AB_hydrolase_fold"/>
</dbReference>
<dbReference type="Proteomes" id="UP001501508">
    <property type="component" value="Unassembled WGS sequence"/>
</dbReference>
<evidence type="ECO:0000313" key="6">
    <source>
        <dbReference type="Proteomes" id="UP001501508"/>
    </source>
</evidence>
<keyword evidence="3" id="KW-0378">Hydrolase</keyword>
<evidence type="ECO:0000313" key="5">
    <source>
        <dbReference type="EMBL" id="GAA4440650.1"/>
    </source>
</evidence>
<organism evidence="5 6">
    <name type="scientific">Ravibacter arvi</name>
    <dbReference type="NCBI Taxonomy" id="2051041"/>
    <lineage>
        <taxon>Bacteria</taxon>
        <taxon>Pseudomonadati</taxon>
        <taxon>Bacteroidota</taxon>
        <taxon>Cytophagia</taxon>
        <taxon>Cytophagales</taxon>
        <taxon>Spirosomataceae</taxon>
        <taxon>Ravibacter</taxon>
    </lineage>
</organism>
<dbReference type="Pfam" id="PF22244">
    <property type="entry name" value="GCE_fung"/>
    <property type="match status" value="1"/>
</dbReference>
<evidence type="ECO:0000256" key="3">
    <source>
        <dbReference type="ARBA" id="ARBA00022801"/>
    </source>
</evidence>
<accession>A0ABP8LZL9</accession>
<dbReference type="InterPro" id="IPR054579">
    <property type="entry name" value="GCE-like_dom"/>
</dbReference>
<evidence type="ECO:0000259" key="4">
    <source>
        <dbReference type="Pfam" id="PF22244"/>
    </source>
</evidence>
<dbReference type="EMBL" id="BAABEY010000024">
    <property type="protein sequence ID" value="GAA4440650.1"/>
    <property type="molecule type" value="Genomic_DNA"/>
</dbReference>
<comment type="caution">
    <text evidence="5">The sequence shown here is derived from an EMBL/GenBank/DDBJ whole genome shotgun (WGS) entry which is preliminary data.</text>
</comment>
<protein>
    <recommendedName>
        <fullName evidence="4">4-O-methyl-glucuronoyl methylesterase-like domain-containing protein</fullName>
    </recommendedName>
</protein>
<gene>
    <name evidence="5" type="ORF">GCM10023091_24580</name>
</gene>
<keyword evidence="1" id="KW-0719">Serine esterase</keyword>